<evidence type="ECO:0000256" key="1">
    <source>
        <dbReference type="SAM" id="Phobius"/>
    </source>
</evidence>
<gene>
    <name evidence="2" type="ORF">FEM03_15965</name>
</gene>
<keyword evidence="1" id="KW-0812">Transmembrane</keyword>
<dbReference type="EMBL" id="VAUV01000011">
    <property type="protein sequence ID" value="TLD69818.1"/>
    <property type="molecule type" value="Genomic_DNA"/>
</dbReference>
<keyword evidence="1" id="KW-1133">Transmembrane helix</keyword>
<comment type="caution">
    <text evidence="2">The sequence shown here is derived from an EMBL/GenBank/DDBJ whole genome shotgun (WGS) entry which is preliminary data.</text>
</comment>
<feature type="transmembrane region" description="Helical" evidence="1">
    <location>
        <begin position="85"/>
        <end position="103"/>
    </location>
</feature>
<protein>
    <recommendedName>
        <fullName evidence="4">DUF3592 domain-containing protein</fullName>
    </recommendedName>
</protein>
<evidence type="ECO:0000313" key="3">
    <source>
        <dbReference type="Proteomes" id="UP000306196"/>
    </source>
</evidence>
<sequence length="192" mass="20919">MITCGWCSTHYQHWQNRCDSCGGPMPPMPGMAIGAPPPPAPRSVPSGFPLRVLLTNNIASIIGAIIFGAGAFMTLMFLVAGNWGALFPGLFALGGFLVLRFGIKQGRSTLHAFRDGIAVEGKVHQVSKDTTTTVNGEHPWKLVYHFRVADHLHQGVLISFDSTLSKRVSGQPLWVLYVPENPEKNTLYPPVK</sequence>
<evidence type="ECO:0000313" key="2">
    <source>
        <dbReference type="EMBL" id="TLD69818.1"/>
    </source>
</evidence>
<organism evidence="2 3">
    <name type="scientific">Phragmitibacter flavus</name>
    <dbReference type="NCBI Taxonomy" id="2576071"/>
    <lineage>
        <taxon>Bacteria</taxon>
        <taxon>Pseudomonadati</taxon>
        <taxon>Verrucomicrobiota</taxon>
        <taxon>Verrucomicrobiia</taxon>
        <taxon>Verrucomicrobiales</taxon>
        <taxon>Verrucomicrobiaceae</taxon>
        <taxon>Phragmitibacter</taxon>
    </lineage>
</organism>
<name>A0A5R8KBY2_9BACT</name>
<keyword evidence="3" id="KW-1185">Reference proteome</keyword>
<proteinExistence type="predicted"/>
<keyword evidence="1" id="KW-0472">Membrane</keyword>
<reference evidence="2 3" key="1">
    <citation type="submission" date="2019-05" db="EMBL/GenBank/DDBJ databases">
        <title>Verrucobacter flavum gen. nov., sp. nov. a new member of the family Verrucomicrobiaceae.</title>
        <authorList>
            <person name="Szuroczki S."/>
            <person name="Abbaszade G."/>
            <person name="Szabo A."/>
            <person name="Felfoldi T."/>
            <person name="Schumann P."/>
            <person name="Boka K."/>
            <person name="Keki Z."/>
            <person name="Toumi M."/>
            <person name="Toth E."/>
        </authorList>
    </citation>
    <scope>NUCLEOTIDE SEQUENCE [LARGE SCALE GENOMIC DNA]</scope>
    <source>
        <strain evidence="2 3">MG-N-17</strain>
    </source>
</reference>
<dbReference type="AlphaFoldDB" id="A0A5R8KBY2"/>
<evidence type="ECO:0008006" key="4">
    <source>
        <dbReference type="Google" id="ProtNLM"/>
    </source>
</evidence>
<feature type="transmembrane region" description="Helical" evidence="1">
    <location>
        <begin position="58"/>
        <end position="79"/>
    </location>
</feature>
<dbReference type="Proteomes" id="UP000306196">
    <property type="component" value="Unassembled WGS sequence"/>
</dbReference>
<dbReference type="OrthoDB" id="196264at2"/>
<dbReference type="RefSeq" id="WP_138087276.1">
    <property type="nucleotide sequence ID" value="NZ_VAUV01000011.1"/>
</dbReference>
<accession>A0A5R8KBY2</accession>